<accession>A0A0A9F4I8</accession>
<proteinExistence type="predicted"/>
<reference evidence="1" key="2">
    <citation type="journal article" date="2015" name="Data Brief">
        <title>Shoot transcriptome of the giant reed, Arundo donax.</title>
        <authorList>
            <person name="Barrero R.A."/>
            <person name="Guerrero F.D."/>
            <person name="Moolhuijzen P."/>
            <person name="Goolsby J.A."/>
            <person name="Tidwell J."/>
            <person name="Bellgard S.E."/>
            <person name="Bellgard M.I."/>
        </authorList>
    </citation>
    <scope>NUCLEOTIDE SEQUENCE</scope>
    <source>
        <tissue evidence="1">Shoot tissue taken approximately 20 cm above the soil surface</tissue>
    </source>
</reference>
<organism evidence="1">
    <name type="scientific">Arundo donax</name>
    <name type="common">Giant reed</name>
    <name type="synonym">Donax arundinaceus</name>
    <dbReference type="NCBI Taxonomy" id="35708"/>
    <lineage>
        <taxon>Eukaryota</taxon>
        <taxon>Viridiplantae</taxon>
        <taxon>Streptophyta</taxon>
        <taxon>Embryophyta</taxon>
        <taxon>Tracheophyta</taxon>
        <taxon>Spermatophyta</taxon>
        <taxon>Magnoliopsida</taxon>
        <taxon>Liliopsida</taxon>
        <taxon>Poales</taxon>
        <taxon>Poaceae</taxon>
        <taxon>PACMAD clade</taxon>
        <taxon>Arundinoideae</taxon>
        <taxon>Arundineae</taxon>
        <taxon>Arundo</taxon>
    </lineage>
</organism>
<dbReference type="AlphaFoldDB" id="A0A0A9F4I8"/>
<reference evidence="1" key="1">
    <citation type="submission" date="2014-09" db="EMBL/GenBank/DDBJ databases">
        <authorList>
            <person name="Magalhaes I.L.F."/>
            <person name="Oliveira U."/>
            <person name="Santos F.R."/>
            <person name="Vidigal T.H.D.A."/>
            <person name="Brescovit A.D."/>
            <person name="Santos A.J."/>
        </authorList>
    </citation>
    <scope>NUCLEOTIDE SEQUENCE</scope>
    <source>
        <tissue evidence="1">Shoot tissue taken approximately 20 cm above the soil surface</tissue>
    </source>
</reference>
<evidence type="ECO:0000313" key="1">
    <source>
        <dbReference type="EMBL" id="JAE07955.1"/>
    </source>
</evidence>
<protein>
    <submittedName>
        <fullName evidence="1">Uncharacterized protein</fullName>
    </submittedName>
</protein>
<sequence>MPDPCNCFPFSSHFFPSPFLTAVSVSQQLEQIKLKKLD</sequence>
<dbReference type="EMBL" id="GBRH01189941">
    <property type="protein sequence ID" value="JAE07955.1"/>
    <property type="molecule type" value="Transcribed_RNA"/>
</dbReference>
<name>A0A0A9F4I8_ARUDO</name>